<evidence type="ECO:0000313" key="3">
    <source>
        <dbReference type="Proteomes" id="UP000314294"/>
    </source>
</evidence>
<feature type="compositionally biased region" description="Gly residues" evidence="1">
    <location>
        <begin position="58"/>
        <end position="69"/>
    </location>
</feature>
<protein>
    <submittedName>
        <fullName evidence="2">Uncharacterized protein</fullName>
    </submittedName>
</protein>
<evidence type="ECO:0000313" key="2">
    <source>
        <dbReference type="EMBL" id="TNN46086.1"/>
    </source>
</evidence>
<feature type="region of interest" description="Disordered" evidence="1">
    <location>
        <begin position="18"/>
        <end position="69"/>
    </location>
</feature>
<dbReference type="EMBL" id="SRLO01000809">
    <property type="protein sequence ID" value="TNN46086.1"/>
    <property type="molecule type" value="Genomic_DNA"/>
</dbReference>
<gene>
    <name evidence="2" type="ORF">EYF80_043704</name>
</gene>
<sequence length="69" mass="7667">MEVNLVTKAKLMALFFQSKRRQPRRSSSGLDGRCEAEAPEVLERHQTEEDDKMEGWDKMGGGGGGVVQT</sequence>
<comment type="caution">
    <text evidence="2">The sequence shown here is derived from an EMBL/GenBank/DDBJ whole genome shotgun (WGS) entry which is preliminary data.</text>
</comment>
<accession>A0A4Z2FXR9</accession>
<evidence type="ECO:0000256" key="1">
    <source>
        <dbReference type="SAM" id="MobiDB-lite"/>
    </source>
</evidence>
<reference evidence="2 3" key="1">
    <citation type="submission" date="2019-03" db="EMBL/GenBank/DDBJ databases">
        <title>First draft genome of Liparis tanakae, snailfish: a comprehensive survey of snailfish specific genes.</title>
        <authorList>
            <person name="Kim W."/>
            <person name="Song I."/>
            <person name="Jeong J.-H."/>
            <person name="Kim D."/>
            <person name="Kim S."/>
            <person name="Ryu S."/>
            <person name="Song J.Y."/>
            <person name="Lee S.K."/>
        </authorList>
    </citation>
    <scope>NUCLEOTIDE SEQUENCE [LARGE SCALE GENOMIC DNA]</scope>
    <source>
        <tissue evidence="2">Muscle</tissue>
    </source>
</reference>
<proteinExistence type="predicted"/>
<name>A0A4Z2FXR9_9TELE</name>
<organism evidence="2 3">
    <name type="scientific">Liparis tanakae</name>
    <name type="common">Tanaka's snailfish</name>
    <dbReference type="NCBI Taxonomy" id="230148"/>
    <lineage>
        <taxon>Eukaryota</taxon>
        <taxon>Metazoa</taxon>
        <taxon>Chordata</taxon>
        <taxon>Craniata</taxon>
        <taxon>Vertebrata</taxon>
        <taxon>Euteleostomi</taxon>
        <taxon>Actinopterygii</taxon>
        <taxon>Neopterygii</taxon>
        <taxon>Teleostei</taxon>
        <taxon>Neoteleostei</taxon>
        <taxon>Acanthomorphata</taxon>
        <taxon>Eupercaria</taxon>
        <taxon>Perciformes</taxon>
        <taxon>Cottioidei</taxon>
        <taxon>Cottales</taxon>
        <taxon>Liparidae</taxon>
        <taxon>Liparis</taxon>
    </lineage>
</organism>
<dbReference type="AlphaFoldDB" id="A0A4Z2FXR9"/>
<dbReference type="Proteomes" id="UP000314294">
    <property type="component" value="Unassembled WGS sequence"/>
</dbReference>
<feature type="compositionally biased region" description="Basic and acidic residues" evidence="1">
    <location>
        <begin position="32"/>
        <end position="57"/>
    </location>
</feature>
<keyword evidence="3" id="KW-1185">Reference proteome</keyword>